<accession>A0ABX3D2M8</accession>
<dbReference type="Pfam" id="PF16472">
    <property type="entry name" value="DUF5050"/>
    <property type="match status" value="1"/>
</dbReference>
<keyword evidence="1" id="KW-0812">Transmembrane</keyword>
<gene>
    <name evidence="3" type="ORF">BB776_00455</name>
</gene>
<comment type="caution">
    <text evidence="3">The sequence shown here is derived from an EMBL/GenBank/DDBJ whole genome shotgun (WGS) entry which is preliminary data.</text>
</comment>
<reference evidence="3" key="1">
    <citation type="submission" date="2016-07" db="EMBL/GenBank/DDBJ databases">
        <title>Draft genome Planococcus salivarum.</title>
        <authorList>
            <person name="See-Too W.S."/>
        </authorList>
    </citation>
    <scope>NUCLEOTIDE SEQUENCE [LARGE SCALE GENOMIC DNA]</scope>
    <source>
        <strain evidence="3">DSM 23820</strain>
    </source>
</reference>
<organism evidence="3 4">
    <name type="scientific">Planococcus salinarum</name>
    <dbReference type="NCBI Taxonomy" id="622695"/>
    <lineage>
        <taxon>Bacteria</taxon>
        <taxon>Bacillati</taxon>
        <taxon>Bacillota</taxon>
        <taxon>Bacilli</taxon>
        <taxon>Bacillales</taxon>
        <taxon>Caryophanaceae</taxon>
        <taxon>Planococcus</taxon>
    </lineage>
</organism>
<dbReference type="SUPFAM" id="SSF69304">
    <property type="entry name" value="Tricorn protease N-terminal domain"/>
    <property type="match status" value="1"/>
</dbReference>
<feature type="transmembrane region" description="Helical" evidence="1">
    <location>
        <begin position="46"/>
        <end position="67"/>
    </location>
</feature>
<keyword evidence="1" id="KW-1133">Transmembrane helix</keyword>
<dbReference type="InterPro" id="IPR032485">
    <property type="entry name" value="LRP1-like_beta_prop"/>
</dbReference>
<evidence type="ECO:0000313" key="4">
    <source>
        <dbReference type="Proteomes" id="UP000242153"/>
    </source>
</evidence>
<evidence type="ECO:0000259" key="2">
    <source>
        <dbReference type="Pfam" id="PF16472"/>
    </source>
</evidence>
<dbReference type="RefSeq" id="WP_071152049.1">
    <property type="nucleotide sequence ID" value="NZ_QQRT01000011.1"/>
</dbReference>
<evidence type="ECO:0000313" key="3">
    <source>
        <dbReference type="EMBL" id="OHX52521.1"/>
    </source>
</evidence>
<keyword evidence="1" id="KW-0472">Membrane</keyword>
<protein>
    <recommendedName>
        <fullName evidence="2">Prolow-density lipoprotein receptor-related protein 1-like beta-propeller domain-containing protein</fullName>
    </recommendedName>
</protein>
<name>A0ABX3D2M8_9BACL</name>
<sequence>MHEDLKRELEESIPEDVTLSDAKKRQILKAAQEREGERRPTHVPKLLPALAGVAVIGLAGVLGYPYVSDLQEQSALEEIGLVPQELIVTGHEYPDLITSVYDDERDALIYNINGKIYSFDAANKTETVLVNLEDGAQTYEVVVEGDWLAWEVDADDSAAIEIMDLETNERKLIQSRLVFDLNISGNYLIYAGFEGEEKQPSYKMVDLLTMEKTRLHELTHDGGNSGASVWQNSIVIPERLIEEDKTITTFSVYDLDKNSLEAQFTLPYERAENVTLMDNKVYVQLSDEELTATVFGYMDLATGEFVEIKTPAFDAYAVYGNYVALSVADGNDSNDVELFRLKGDELLEVPSFAGIEERLVMPRFTEEGTLIVNGEAEDRAMYLLDVGTME</sequence>
<evidence type="ECO:0000256" key="1">
    <source>
        <dbReference type="SAM" id="Phobius"/>
    </source>
</evidence>
<dbReference type="Proteomes" id="UP000242153">
    <property type="component" value="Unassembled WGS sequence"/>
</dbReference>
<feature type="domain" description="Prolow-density lipoprotein receptor-related protein 1-like beta-propeller" evidence="2">
    <location>
        <begin position="113"/>
        <end position="218"/>
    </location>
</feature>
<keyword evidence="4" id="KW-1185">Reference proteome</keyword>
<dbReference type="EMBL" id="MBQG01000069">
    <property type="protein sequence ID" value="OHX52521.1"/>
    <property type="molecule type" value="Genomic_DNA"/>
</dbReference>
<proteinExistence type="predicted"/>